<comment type="caution">
    <text evidence="1">The sequence shown here is derived from an EMBL/GenBank/DDBJ whole genome shotgun (WGS) entry which is preliminary data.</text>
</comment>
<keyword evidence="2" id="KW-1185">Reference proteome</keyword>
<evidence type="ECO:0008006" key="3">
    <source>
        <dbReference type="Google" id="ProtNLM"/>
    </source>
</evidence>
<gene>
    <name evidence="1" type="ORF">RIF25_09340</name>
</gene>
<accession>A0AAE4JWG1</accession>
<dbReference type="EMBL" id="JAVMIP010000008">
    <property type="protein sequence ID" value="MDS3861011.1"/>
    <property type="molecule type" value="Genomic_DNA"/>
</dbReference>
<organism evidence="1 2">
    <name type="scientific">Pseudocalidococcus azoricus BACA0444</name>
    <dbReference type="NCBI Taxonomy" id="2918990"/>
    <lineage>
        <taxon>Bacteria</taxon>
        <taxon>Bacillati</taxon>
        <taxon>Cyanobacteriota</taxon>
        <taxon>Cyanophyceae</taxon>
        <taxon>Acaryochloridales</taxon>
        <taxon>Thermosynechococcaceae</taxon>
        <taxon>Pseudocalidococcus</taxon>
        <taxon>Pseudocalidococcus azoricus</taxon>
    </lineage>
</organism>
<evidence type="ECO:0000313" key="2">
    <source>
        <dbReference type="Proteomes" id="UP001268256"/>
    </source>
</evidence>
<proteinExistence type="predicted"/>
<sequence length="173" mass="18342">MNRINSRTKLIITVVVILVATGIVIQTAQANPLNRPDAVTILVPPPESPALTTPANRFPPPAPPPIPSSEGVLPVPRATIPMGYVGESTQANRLPPPPGSTVTVVAAGPRYRVVVLSNLGEPQLQTLAPGAFFSRYQGQSAMQVGSFQERHRAEDFVQVLANNGFQAAIEVLP</sequence>
<reference evidence="2" key="1">
    <citation type="submission" date="2023-07" db="EMBL/GenBank/DDBJ databases">
        <authorList>
            <person name="Luz R."/>
            <person name="Cordeiro R."/>
            <person name="Fonseca A."/>
            <person name="Goncalves V."/>
        </authorList>
    </citation>
    <scope>NUCLEOTIDE SEQUENCE [LARGE SCALE GENOMIC DNA]</scope>
    <source>
        <strain evidence="2">BACA0444</strain>
    </source>
</reference>
<dbReference type="Proteomes" id="UP001268256">
    <property type="component" value="Unassembled WGS sequence"/>
</dbReference>
<dbReference type="AlphaFoldDB" id="A0AAE4JWG1"/>
<dbReference type="RefSeq" id="WP_322878268.1">
    <property type="nucleotide sequence ID" value="NZ_JAVMIP010000008.1"/>
</dbReference>
<protein>
    <recommendedName>
        <fullName evidence="3">SPOR domain-containing protein</fullName>
    </recommendedName>
</protein>
<name>A0AAE4JWG1_9CYAN</name>
<evidence type="ECO:0000313" key="1">
    <source>
        <dbReference type="EMBL" id="MDS3861011.1"/>
    </source>
</evidence>